<comment type="caution">
    <text evidence="1">The sequence shown here is derived from an EMBL/GenBank/DDBJ whole genome shotgun (WGS) entry which is preliminary data.</text>
</comment>
<name>A0A4R8DGN3_9BACT</name>
<dbReference type="AlphaFoldDB" id="A0A4R8DGN3"/>
<organism evidence="1 2">
    <name type="scientific">Dinghuibacter silviterrae</name>
    <dbReference type="NCBI Taxonomy" id="1539049"/>
    <lineage>
        <taxon>Bacteria</taxon>
        <taxon>Pseudomonadati</taxon>
        <taxon>Bacteroidota</taxon>
        <taxon>Chitinophagia</taxon>
        <taxon>Chitinophagales</taxon>
        <taxon>Chitinophagaceae</taxon>
        <taxon>Dinghuibacter</taxon>
    </lineage>
</organism>
<protein>
    <submittedName>
        <fullName evidence="1">Uncharacterized protein</fullName>
    </submittedName>
</protein>
<keyword evidence="2" id="KW-1185">Reference proteome</keyword>
<evidence type="ECO:0000313" key="2">
    <source>
        <dbReference type="Proteomes" id="UP000294498"/>
    </source>
</evidence>
<proteinExistence type="predicted"/>
<dbReference type="Proteomes" id="UP000294498">
    <property type="component" value="Unassembled WGS sequence"/>
</dbReference>
<dbReference type="EMBL" id="SODV01000002">
    <property type="protein sequence ID" value="TDW96120.1"/>
    <property type="molecule type" value="Genomic_DNA"/>
</dbReference>
<evidence type="ECO:0000313" key="1">
    <source>
        <dbReference type="EMBL" id="TDW96120.1"/>
    </source>
</evidence>
<reference evidence="1 2" key="1">
    <citation type="submission" date="2019-03" db="EMBL/GenBank/DDBJ databases">
        <title>Genomic Encyclopedia of Type Strains, Phase IV (KMG-IV): sequencing the most valuable type-strain genomes for metagenomic binning, comparative biology and taxonomic classification.</title>
        <authorList>
            <person name="Goeker M."/>
        </authorList>
    </citation>
    <scope>NUCLEOTIDE SEQUENCE [LARGE SCALE GENOMIC DNA]</scope>
    <source>
        <strain evidence="1 2">DSM 100059</strain>
    </source>
</reference>
<sequence>MIRWRYTAWSVLIYNIMRQLYLTLCLSAVLLQGHAQTSDSVARSIYGDFNVHSPFKTLSVDRVSANGHKDSGTVDVVFTATNASTQTASLLFSMDSALSKASDDLDTFYAINQVRLGSNRKDPGTVTVVELRPDQAIHCGLYFVHVPLTARYITKLVLFTSLKLDEVSQGEDNIVLTNLEIHWK</sequence>
<gene>
    <name evidence="1" type="ORF">EDB95_3943</name>
</gene>
<accession>A0A4R8DGN3</accession>